<keyword evidence="8" id="KW-1185">Reference proteome</keyword>
<organism evidence="7 8">
    <name type="scientific">Actinokineospora bangkokensis</name>
    <dbReference type="NCBI Taxonomy" id="1193682"/>
    <lineage>
        <taxon>Bacteria</taxon>
        <taxon>Bacillati</taxon>
        <taxon>Actinomycetota</taxon>
        <taxon>Actinomycetes</taxon>
        <taxon>Pseudonocardiales</taxon>
        <taxon>Pseudonocardiaceae</taxon>
        <taxon>Actinokineospora</taxon>
    </lineage>
</organism>
<dbReference type="InterPro" id="IPR016032">
    <property type="entry name" value="Sig_transdc_resp-reg_C-effctor"/>
</dbReference>
<protein>
    <recommendedName>
        <fullName evidence="6">OmpR/PhoB-type domain-containing protein</fullName>
    </recommendedName>
</protein>
<dbReference type="Pfam" id="PF03704">
    <property type="entry name" value="BTAD"/>
    <property type="match status" value="1"/>
</dbReference>
<reference evidence="7 8" key="1">
    <citation type="submission" date="2016-10" db="EMBL/GenBank/DDBJ databases">
        <title>The Draft Genome Sequence of Actinokineospora bangkokensis 44EHWT reveals the biosynthetic pathway of antifungal compounds Thailandins with unusual extender unit butylmalonyl-CoA.</title>
        <authorList>
            <person name="Greule A."/>
            <person name="Intra B."/>
            <person name="Flemming S."/>
            <person name="Rommel M.G."/>
            <person name="Panbangred W."/>
            <person name="Bechthold A."/>
        </authorList>
    </citation>
    <scope>NUCLEOTIDE SEQUENCE [LARGE SCALE GENOMIC DNA]</scope>
    <source>
        <strain evidence="7 8">44EHW</strain>
    </source>
</reference>
<evidence type="ECO:0000256" key="1">
    <source>
        <dbReference type="ARBA" id="ARBA00005820"/>
    </source>
</evidence>
<sequence>MRVLVLGPVEVRGDDGPVSTGGPKPRALLAALAVQPRQVVSVSRLVDLIWDEAPPQSATALVHTYVSAVRRGFAAAGEPGALVTRAPGYLLDLADADTDLGAFEGHLAAARRAERAGDDAGAVRAYEAALALWRGPAFGGVDAGFARVRADGLAEERLAAEEGRARAGLALGRARELTEPLRRLVAAHPLREEARGLLMRALVGIGRQVDALAVYREGRKHLLDELGIEPGEALRDLHARVLAGELAPQAAPAPVAAAPVPRTLPPDVPDFTGRAAVLGRLLEVGGRRHDRTPIVVVSGAGGAGKSALAVHAAHRLRAEYPDGQLWADLRGAERELGAFEVLGRFLTAFGVSGSDLPGTEASRAELFRSAVAGRRVLLVLDNARGEHQVRPLLPGEPGCLVLVTSRSRLTGLAGAVPVELGFFDTGVATEMLAKVVGEHRVAAQRAQAERIADLCGGVPLAIRAAAARLLARPHWPLRSLADRLADERRRLDELAVGDLAIRSSLGVVYDELTARQRRAFHLLAVLDLPDFGWWAAVPLLDLPPADAEDVVEQLVDLRLLDVAGVDALGRVRYRFHDLVQLFGAERALADEPPEVVPEAVRRTLGTWLALVEAGSRQLPRVTLGLRPRLAPGVEVDPVLLAEVAEDPTGWLGSETAAVVRTVERAHELGVDGLGTLLIASLLSSPFAARNEFDGWQRTHDVALSAARRRGDRRAEAVVLAGLGQLHYEKDDFTAALDHFRQARAHAEAVGDEAVLAVAAVGIGTVRRDLADFAAAADDLRAAVELGERVGDRSVVAAAYYGLGAISRDHGDLAQAVERFDACARLYRELDDRRGEGLALRGLSLCHRAAGDAARAVELSERAVQVLGEAGDVLGTTYARQSWAKAKLRTADPTGAAAALADCLRESTDIGDRFGIALATRTLGEHELAWGDPAAAAALLRAALDRWAELDLPLWQARTLRDLAAADPAAADEHWARAIELFTACQAREADELAATTPAGWLRAVRAHL</sequence>
<evidence type="ECO:0000313" key="8">
    <source>
        <dbReference type="Proteomes" id="UP000186040"/>
    </source>
</evidence>
<evidence type="ECO:0000313" key="7">
    <source>
        <dbReference type="EMBL" id="OLR91399.1"/>
    </source>
</evidence>
<keyword evidence="4" id="KW-0804">Transcription</keyword>
<gene>
    <name evidence="7" type="ORF">BJP25_00715</name>
</gene>
<dbReference type="InterPro" id="IPR001867">
    <property type="entry name" value="OmpR/PhoB-type_DNA-bd"/>
</dbReference>
<dbReference type="Pfam" id="PF00931">
    <property type="entry name" value="NB-ARC"/>
    <property type="match status" value="1"/>
</dbReference>
<dbReference type="PANTHER" id="PTHR35807">
    <property type="entry name" value="TRANSCRIPTIONAL REGULATOR REDD-RELATED"/>
    <property type="match status" value="1"/>
</dbReference>
<evidence type="ECO:0000256" key="3">
    <source>
        <dbReference type="ARBA" id="ARBA00023125"/>
    </source>
</evidence>
<dbReference type="SUPFAM" id="SSF46894">
    <property type="entry name" value="C-terminal effector domain of the bipartite response regulators"/>
    <property type="match status" value="1"/>
</dbReference>
<dbReference type="Pfam" id="PF13424">
    <property type="entry name" value="TPR_12"/>
    <property type="match status" value="1"/>
</dbReference>
<dbReference type="SMART" id="SM00028">
    <property type="entry name" value="TPR"/>
    <property type="match status" value="4"/>
</dbReference>
<dbReference type="InterPro" id="IPR005158">
    <property type="entry name" value="BTAD"/>
</dbReference>
<dbReference type="PROSITE" id="PS51755">
    <property type="entry name" value="OMPR_PHOB"/>
    <property type="match status" value="1"/>
</dbReference>
<evidence type="ECO:0000256" key="5">
    <source>
        <dbReference type="PROSITE-ProRule" id="PRU01091"/>
    </source>
</evidence>
<dbReference type="STRING" id="1193682.BJP25_00715"/>
<dbReference type="Pfam" id="PF00486">
    <property type="entry name" value="Trans_reg_C"/>
    <property type="match status" value="1"/>
</dbReference>
<keyword evidence="2" id="KW-0805">Transcription regulation</keyword>
<dbReference type="SUPFAM" id="SSF52540">
    <property type="entry name" value="P-loop containing nucleoside triphosphate hydrolases"/>
    <property type="match status" value="1"/>
</dbReference>
<evidence type="ECO:0000256" key="2">
    <source>
        <dbReference type="ARBA" id="ARBA00023015"/>
    </source>
</evidence>
<dbReference type="GO" id="GO:0000160">
    <property type="term" value="P:phosphorelay signal transduction system"/>
    <property type="evidence" value="ECO:0007669"/>
    <property type="project" value="InterPro"/>
</dbReference>
<comment type="similarity">
    <text evidence="1">Belongs to the AfsR/DnrI/RedD regulatory family.</text>
</comment>
<dbReference type="Gene3D" id="1.10.10.10">
    <property type="entry name" value="Winged helix-like DNA-binding domain superfamily/Winged helix DNA-binding domain"/>
    <property type="match status" value="1"/>
</dbReference>
<keyword evidence="3 5" id="KW-0238">DNA-binding</keyword>
<dbReference type="InterPro" id="IPR019734">
    <property type="entry name" value="TPR_rpt"/>
</dbReference>
<dbReference type="Gene3D" id="3.40.50.300">
    <property type="entry name" value="P-loop containing nucleotide triphosphate hydrolases"/>
    <property type="match status" value="1"/>
</dbReference>
<proteinExistence type="inferred from homology"/>
<feature type="domain" description="OmpR/PhoB-type" evidence="6">
    <location>
        <begin position="1"/>
        <end position="93"/>
    </location>
</feature>
<dbReference type="SUPFAM" id="SSF48452">
    <property type="entry name" value="TPR-like"/>
    <property type="match status" value="3"/>
</dbReference>
<comment type="caution">
    <text evidence="7">The sequence shown here is derived from an EMBL/GenBank/DDBJ whole genome shotgun (WGS) entry which is preliminary data.</text>
</comment>
<dbReference type="SMART" id="SM00862">
    <property type="entry name" value="Trans_reg_C"/>
    <property type="match status" value="1"/>
</dbReference>
<dbReference type="PRINTS" id="PR00364">
    <property type="entry name" value="DISEASERSIST"/>
</dbReference>
<accession>A0A1Q9LHH7</accession>
<dbReference type="InterPro" id="IPR027417">
    <property type="entry name" value="P-loop_NTPase"/>
</dbReference>
<dbReference type="EMBL" id="MKQR01000023">
    <property type="protein sequence ID" value="OLR91399.1"/>
    <property type="molecule type" value="Genomic_DNA"/>
</dbReference>
<name>A0A1Q9LHH7_9PSEU</name>
<dbReference type="InterPro" id="IPR036388">
    <property type="entry name" value="WH-like_DNA-bd_sf"/>
</dbReference>
<dbReference type="InterPro" id="IPR002182">
    <property type="entry name" value="NB-ARC"/>
</dbReference>
<dbReference type="SMART" id="SM01043">
    <property type="entry name" value="BTAD"/>
    <property type="match status" value="1"/>
</dbReference>
<dbReference type="GO" id="GO:0006355">
    <property type="term" value="P:regulation of DNA-templated transcription"/>
    <property type="evidence" value="ECO:0007669"/>
    <property type="project" value="InterPro"/>
</dbReference>
<dbReference type="AlphaFoldDB" id="A0A1Q9LHH7"/>
<dbReference type="GO" id="GO:0043531">
    <property type="term" value="F:ADP binding"/>
    <property type="evidence" value="ECO:0007669"/>
    <property type="project" value="InterPro"/>
</dbReference>
<dbReference type="InterPro" id="IPR011990">
    <property type="entry name" value="TPR-like_helical_dom_sf"/>
</dbReference>
<dbReference type="Proteomes" id="UP000186040">
    <property type="component" value="Unassembled WGS sequence"/>
</dbReference>
<feature type="DNA-binding region" description="OmpR/PhoB-type" evidence="5">
    <location>
        <begin position="1"/>
        <end position="93"/>
    </location>
</feature>
<dbReference type="CDD" id="cd15831">
    <property type="entry name" value="BTAD"/>
    <property type="match status" value="1"/>
</dbReference>
<dbReference type="InterPro" id="IPR051677">
    <property type="entry name" value="AfsR-DnrI-RedD_regulator"/>
</dbReference>
<evidence type="ECO:0000256" key="4">
    <source>
        <dbReference type="ARBA" id="ARBA00023163"/>
    </source>
</evidence>
<dbReference type="GO" id="GO:0003677">
    <property type="term" value="F:DNA binding"/>
    <property type="evidence" value="ECO:0007669"/>
    <property type="project" value="UniProtKB-UniRule"/>
</dbReference>
<dbReference type="Gene3D" id="1.25.40.10">
    <property type="entry name" value="Tetratricopeptide repeat domain"/>
    <property type="match status" value="3"/>
</dbReference>
<dbReference type="PANTHER" id="PTHR35807:SF1">
    <property type="entry name" value="TRANSCRIPTIONAL REGULATOR REDD"/>
    <property type="match status" value="1"/>
</dbReference>
<evidence type="ECO:0000259" key="6">
    <source>
        <dbReference type="PROSITE" id="PS51755"/>
    </source>
</evidence>